<feature type="binding site" evidence="3">
    <location>
        <position position="390"/>
    </location>
    <ligand>
        <name>Zn(2+)</name>
        <dbReference type="ChEBI" id="CHEBI:29105"/>
        <label>2</label>
    </ligand>
</feature>
<comment type="cofactor">
    <cofactor evidence="3">
        <name>Zn(2+)</name>
        <dbReference type="ChEBI" id="CHEBI:29105"/>
    </cofactor>
    <text evidence="3">Binds 2 Zn(2+) ions.</text>
</comment>
<feature type="active site" description="Phosphoserine intermediate" evidence="2">
    <location>
        <position position="124"/>
    </location>
</feature>
<feature type="binding site" evidence="3">
    <location>
        <position position="389"/>
    </location>
    <ligand>
        <name>Zn(2+)</name>
        <dbReference type="ChEBI" id="CHEBI:29105"/>
        <label>2</label>
    </ligand>
</feature>
<feature type="binding site" evidence="3">
    <location>
        <position position="72"/>
    </location>
    <ligand>
        <name>Mg(2+)</name>
        <dbReference type="ChEBI" id="CHEBI:18420"/>
    </ligand>
</feature>
<name>A0A2T0T020_9PSEU</name>
<feature type="binding site" evidence="3">
    <location>
        <position position="342"/>
    </location>
    <ligand>
        <name>Mg(2+)</name>
        <dbReference type="ChEBI" id="CHEBI:18420"/>
    </ligand>
</feature>
<keyword evidence="3" id="KW-0460">Magnesium</keyword>
<feature type="binding site" evidence="3">
    <location>
        <position position="351"/>
    </location>
    <ligand>
        <name>Zn(2+)</name>
        <dbReference type="ChEBI" id="CHEBI:29105"/>
        <label>2</label>
    </ligand>
</feature>
<evidence type="ECO:0000256" key="4">
    <source>
        <dbReference type="RuleBase" id="RU003946"/>
    </source>
</evidence>
<evidence type="ECO:0000256" key="1">
    <source>
        <dbReference type="ARBA" id="ARBA00022553"/>
    </source>
</evidence>
<comment type="similarity">
    <text evidence="4">Belongs to the alkaline phosphatase family.</text>
</comment>
<sequence length="479" mass="50195">MHPRIPSGRFDIGERQDMRRSGAISALAIAAAVVVTSTVAADGSPGRGDDERAVEQALHDRQPTNVIVLIGDGMGVQEITAARYYQGVRNKLNVDRLPLTGFDTTWSVKPAPKAPYLPDYDPDSASTGTMWATGVKTLDERISQGPSSAIDVPGRNYESVMEKAKKRGQKVGDVTTAELTDATPAVQGAHISLRGCQGPADMTACAKETKDVGGLGSIAEQEVDNHFDVLFGGGRNRFTQTVTGGTDKGRTVVDSATRQGYQYVTDAAGLGKVDSRKPVLGLFTPSTMSVEWSGPAASTGKGNAPATCVENQRPANEPSLADMTTKAIKLLENRRGFFLQVEGASIDKQDHATNACGQIGETVAFDKAIGVALDYQKAHPDTLVVVTADHSHTSQIVSEDASGTGLPTGYSTNVVTKDGQTLTLAYNTAGYGGPGAPPVATPPSQQHTGAAVPVWAIGPRATDVLGTNDHTDLFHTLGG</sequence>
<evidence type="ECO:0000313" key="6">
    <source>
        <dbReference type="Proteomes" id="UP000239494"/>
    </source>
</evidence>
<feature type="binding site" evidence="3">
    <location>
        <position position="447"/>
    </location>
    <ligand>
        <name>Zn(2+)</name>
        <dbReference type="ChEBI" id="CHEBI:29105"/>
        <label>2</label>
    </ligand>
</feature>
<keyword evidence="3" id="KW-0862">Zinc</keyword>
<dbReference type="GO" id="GO:0046872">
    <property type="term" value="F:metal ion binding"/>
    <property type="evidence" value="ECO:0007669"/>
    <property type="project" value="UniProtKB-KW"/>
</dbReference>
<evidence type="ECO:0000256" key="2">
    <source>
        <dbReference type="PIRSR" id="PIRSR601952-1"/>
    </source>
</evidence>
<dbReference type="EMBL" id="PVTF01000008">
    <property type="protein sequence ID" value="PRY38989.1"/>
    <property type="molecule type" value="Genomic_DNA"/>
</dbReference>
<comment type="caution">
    <text evidence="5">The sequence shown here is derived from an EMBL/GenBank/DDBJ whole genome shotgun (WGS) entry which is preliminary data.</text>
</comment>
<evidence type="ECO:0000256" key="3">
    <source>
        <dbReference type="PIRSR" id="PIRSR601952-2"/>
    </source>
</evidence>
<dbReference type="Pfam" id="PF00245">
    <property type="entry name" value="Alk_phosphatase"/>
    <property type="match status" value="1"/>
</dbReference>
<dbReference type="CDD" id="cd16012">
    <property type="entry name" value="ALP"/>
    <property type="match status" value="1"/>
</dbReference>
<dbReference type="AlphaFoldDB" id="A0A2T0T020"/>
<keyword evidence="6" id="KW-1185">Reference proteome</keyword>
<dbReference type="PANTHER" id="PTHR11596:SF5">
    <property type="entry name" value="ALKALINE PHOSPHATASE"/>
    <property type="match status" value="1"/>
</dbReference>
<feature type="binding site" evidence="3">
    <location>
        <position position="183"/>
    </location>
    <ligand>
        <name>Mg(2+)</name>
        <dbReference type="ChEBI" id="CHEBI:18420"/>
    </ligand>
</feature>
<protein>
    <submittedName>
        <fullName evidence="5">Alkaline phosphatase/streptomycin-6-phosphatase</fullName>
    </submittedName>
</protein>
<dbReference type="GO" id="GO:0004035">
    <property type="term" value="F:alkaline phosphatase activity"/>
    <property type="evidence" value="ECO:0007669"/>
    <property type="project" value="TreeGrafter"/>
</dbReference>
<feature type="binding site" evidence="3">
    <location>
        <position position="72"/>
    </location>
    <ligand>
        <name>Zn(2+)</name>
        <dbReference type="ChEBI" id="CHEBI:29105"/>
        <label>2</label>
    </ligand>
</feature>
<dbReference type="Proteomes" id="UP000239494">
    <property type="component" value="Unassembled WGS sequence"/>
</dbReference>
<organism evidence="5 6">
    <name type="scientific">Umezawaea tangerina</name>
    <dbReference type="NCBI Taxonomy" id="84725"/>
    <lineage>
        <taxon>Bacteria</taxon>
        <taxon>Bacillati</taxon>
        <taxon>Actinomycetota</taxon>
        <taxon>Actinomycetes</taxon>
        <taxon>Pseudonocardiales</taxon>
        <taxon>Pseudonocardiaceae</taxon>
        <taxon>Umezawaea</taxon>
    </lineage>
</organism>
<dbReference type="Gene3D" id="3.40.720.10">
    <property type="entry name" value="Alkaline Phosphatase, subunit A"/>
    <property type="match status" value="1"/>
</dbReference>
<proteinExistence type="inferred from homology"/>
<gene>
    <name evidence="5" type="ORF">CLV43_108389</name>
</gene>
<reference evidence="5 6" key="1">
    <citation type="submission" date="2018-03" db="EMBL/GenBank/DDBJ databases">
        <title>Genomic Encyclopedia of Archaeal and Bacterial Type Strains, Phase II (KMG-II): from individual species to whole genera.</title>
        <authorList>
            <person name="Goeker M."/>
        </authorList>
    </citation>
    <scope>NUCLEOTIDE SEQUENCE [LARGE SCALE GENOMIC DNA]</scope>
    <source>
        <strain evidence="5 6">DSM 44720</strain>
    </source>
</reference>
<comment type="cofactor">
    <cofactor evidence="3">
        <name>Mg(2+)</name>
        <dbReference type="ChEBI" id="CHEBI:18420"/>
    </cofactor>
    <text evidence="3">Binds 1 Mg(2+) ion.</text>
</comment>
<evidence type="ECO:0000313" key="5">
    <source>
        <dbReference type="EMBL" id="PRY38989.1"/>
    </source>
</evidence>
<dbReference type="PRINTS" id="PR00113">
    <property type="entry name" value="ALKPHPHTASE"/>
</dbReference>
<feature type="binding site" evidence="3">
    <location>
        <position position="181"/>
    </location>
    <ligand>
        <name>Mg(2+)</name>
        <dbReference type="ChEBI" id="CHEBI:18420"/>
    </ligand>
</feature>
<dbReference type="PANTHER" id="PTHR11596">
    <property type="entry name" value="ALKALINE PHOSPHATASE"/>
    <property type="match status" value="1"/>
</dbReference>
<keyword evidence="3" id="KW-0479">Metal-binding</keyword>
<dbReference type="SUPFAM" id="SSF53649">
    <property type="entry name" value="Alkaline phosphatase-like"/>
    <property type="match status" value="1"/>
</dbReference>
<accession>A0A2T0T020</accession>
<keyword evidence="1" id="KW-0597">Phosphoprotein</keyword>
<feature type="binding site" evidence="3">
    <location>
        <position position="347"/>
    </location>
    <ligand>
        <name>Zn(2+)</name>
        <dbReference type="ChEBI" id="CHEBI:29105"/>
        <label>2</label>
    </ligand>
</feature>
<dbReference type="SMART" id="SM00098">
    <property type="entry name" value="alkPPc"/>
    <property type="match status" value="1"/>
</dbReference>
<dbReference type="InterPro" id="IPR001952">
    <property type="entry name" value="Alkaline_phosphatase"/>
</dbReference>
<dbReference type="InterPro" id="IPR017850">
    <property type="entry name" value="Alkaline_phosphatase_core_sf"/>
</dbReference>